<keyword evidence="1" id="KW-0808">Transferase</keyword>
<dbReference type="RefSeq" id="WP_126557449.1">
    <property type="nucleotide sequence ID" value="NZ_BIFS01000002.1"/>
</dbReference>
<keyword evidence="4 5" id="KW-0067">ATP-binding</keyword>
<evidence type="ECO:0000313" key="8">
    <source>
        <dbReference type="Proteomes" id="UP000287188"/>
    </source>
</evidence>
<dbReference type="SUPFAM" id="SSF51126">
    <property type="entry name" value="Pectin lyase-like"/>
    <property type="match status" value="2"/>
</dbReference>
<dbReference type="InterPro" id="IPR039448">
    <property type="entry name" value="Beta_helix"/>
</dbReference>
<dbReference type="PANTHER" id="PTHR43289:SF34">
    <property type="entry name" value="SERINE_THREONINE-PROTEIN KINASE YBDM-RELATED"/>
    <property type="match status" value="1"/>
</dbReference>
<dbReference type="PROSITE" id="PS00107">
    <property type="entry name" value="PROTEIN_KINASE_ATP"/>
    <property type="match status" value="1"/>
</dbReference>
<feature type="binding site" evidence="5">
    <location>
        <position position="82"/>
    </location>
    <ligand>
        <name>ATP</name>
        <dbReference type="ChEBI" id="CHEBI:30616"/>
    </ligand>
</feature>
<dbReference type="AlphaFoldDB" id="A0A402AYK3"/>
<keyword evidence="2 5" id="KW-0547">Nucleotide-binding</keyword>
<dbReference type="CDD" id="cd14014">
    <property type="entry name" value="STKc_PknB_like"/>
    <property type="match status" value="1"/>
</dbReference>
<keyword evidence="3" id="KW-0418">Kinase</keyword>
<evidence type="ECO:0000256" key="5">
    <source>
        <dbReference type="PROSITE-ProRule" id="PRU10141"/>
    </source>
</evidence>
<evidence type="ECO:0000256" key="2">
    <source>
        <dbReference type="ARBA" id="ARBA00022741"/>
    </source>
</evidence>
<dbReference type="InterPro" id="IPR000719">
    <property type="entry name" value="Prot_kinase_dom"/>
</dbReference>
<protein>
    <recommendedName>
        <fullName evidence="6">Protein kinase domain-containing protein</fullName>
    </recommendedName>
</protein>
<dbReference type="InterPro" id="IPR017441">
    <property type="entry name" value="Protein_kinase_ATP_BS"/>
</dbReference>
<dbReference type="Gene3D" id="2.160.20.10">
    <property type="entry name" value="Single-stranded right-handed beta-helix, Pectin lyase-like"/>
    <property type="match status" value="2"/>
</dbReference>
<dbReference type="Pfam" id="PF13229">
    <property type="entry name" value="Beta_helix"/>
    <property type="match status" value="1"/>
</dbReference>
<dbReference type="Pfam" id="PF00069">
    <property type="entry name" value="Pkinase"/>
    <property type="match status" value="1"/>
</dbReference>
<dbReference type="InterPro" id="IPR026870">
    <property type="entry name" value="Zinc_ribbon_dom"/>
</dbReference>
<sequence length="712" mass="78220">MNSSVRFCDNCGATNRPDAKFCYACGQPQISYATTNTVTGLLTSAYELKQRYHILQKLGQGGFGAIYKAADLLFNDTPRAVKEMGMRGLDEQETKEAIVAFRNEATLLANLSHPNLPRIYDHFEERGRWYLVMDYIEGETLEKRLEMAPGGYLPLKEVVELGIQLCTVLGYLHSHQPPIIFRDLKPDNVMLTPDGQVYLIDFGIARFFKPGQTKDTMSLGTPGYAAPEQYGRMQTTIRSDIYSLGATLYQMISGIHPGLTPFLQQPLELDASQPANVALEKLVMQMLELKEQQRPQDAMIVKQELQSVQQMLQSASIKRIVQPMQAAVQSSPVTTTSQATMLLTTLAPRPSIIVDQHGGGNYSSLSEAIQQAEAGSFIFLREGLYKESIILDKPVEIIANGPRDRIILESDDTHCVVMQTTTATLRGLTIHCPAGPTGKTSYAINITEGELFIENCDISSASSSCIAIRNANTNPTIRYCTIHDSANHGITIAQNARATIEYCDIFHHPRAGIHITSGADPVLRHCNIYNSERYGLLINEQGRGTFEDCDIHHHGYAAATISTQSNPLLLRCQLHDNQKYGIEVLQEGQGSYQDCEIAGSGIDNVSISTGSTPYYYLCRIHDAQQHGVKVSDNGLGILEYCDISTSQQANVAITSGGNPQFQRSTIHKGLDYGIAVFEGGHGTIERCTLAANAKGAFSIEPGSNVILKQNVL</sequence>
<dbReference type="OrthoDB" id="136763at2"/>
<dbReference type="Pfam" id="PF13240">
    <property type="entry name" value="Zn_Ribbon_1"/>
    <property type="match status" value="1"/>
</dbReference>
<proteinExistence type="predicted"/>
<name>A0A402AYK3_9CHLR</name>
<dbReference type="InterPro" id="IPR011050">
    <property type="entry name" value="Pectin_lyase_fold/virulence"/>
</dbReference>
<dbReference type="InterPro" id="IPR006626">
    <property type="entry name" value="PbH1"/>
</dbReference>
<evidence type="ECO:0000256" key="1">
    <source>
        <dbReference type="ARBA" id="ARBA00022679"/>
    </source>
</evidence>
<accession>A0A402AYK3</accession>
<dbReference type="SMART" id="SM00220">
    <property type="entry name" value="S_TKc"/>
    <property type="match status" value="1"/>
</dbReference>
<evidence type="ECO:0000256" key="4">
    <source>
        <dbReference type="ARBA" id="ARBA00022840"/>
    </source>
</evidence>
<dbReference type="GO" id="GO:0004674">
    <property type="term" value="F:protein serine/threonine kinase activity"/>
    <property type="evidence" value="ECO:0007669"/>
    <property type="project" value="TreeGrafter"/>
</dbReference>
<dbReference type="Proteomes" id="UP000287188">
    <property type="component" value="Unassembled WGS sequence"/>
</dbReference>
<dbReference type="GO" id="GO:0005524">
    <property type="term" value="F:ATP binding"/>
    <property type="evidence" value="ECO:0007669"/>
    <property type="project" value="UniProtKB-UniRule"/>
</dbReference>
<keyword evidence="8" id="KW-1185">Reference proteome</keyword>
<dbReference type="Gene3D" id="3.30.200.20">
    <property type="entry name" value="Phosphorylase Kinase, domain 1"/>
    <property type="match status" value="1"/>
</dbReference>
<dbReference type="EMBL" id="BIFS01000002">
    <property type="protein sequence ID" value="GCE24192.1"/>
    <property type="molecule type" value="Genomic_DNA"/>
</dbReference>
<dbReference type="SMART" id="SM00710">
    <property type="entry name" value="PbH1"/>
    <property type="match status" value="10"/>
</dbReference>
<dbReference type="InterPro" id="IPR012334">
    <property type="entry name" value="Pectin_lyas_fold"/>
</dbReference>
<evidence type="ECO:0000259" key="6">
    <source>
        <dbReference type="PROSITE" id="PS50011"/>
    </source>
</evidence>
<gene>
    <name evidence="7" type="ORF">KDK_79920</name>
</gene>
<feature type="domain" description="Protein kinase" evidence="6">
    <location>
        <begin position="52"/>
        <end position="312"/>
    </location>
</feature>
<comment type="caution">
    <text evidence="7">The sequence shown here is derived from an EMBL/GenBank/DDBJ whole genome shotgun (WGS) entry which is preliminary data.</text>
</comment>
<dbReference type="PROSITE" id="PS50011">
    <property type="entry name" value="PROTEIN_KINASE_DOM"/>
    <property type="match status" value="1"/>
</dbReference>
<organism evidence="7 8">
    <name type="scientific">Dictyobacter kobayashii</name>
    <dbReference type="NCBI Taxonomy" id="2014872"/>
    <lineage>
        <taxon>Bacteria</taxon>
        <taxon>Bacillati</taxon>
        <taxon>Chloroflexota</taxon>
        <taxon>Ktedonobacteria</taxon>
        <taxon>Ktedonobacterales</taxon>
        <taxon>Dictyobacteraceae</taxon>
        <taxon>Dictyobacter</taxon>
    </lineage>
</organism>
<dbReference type="Gene3D" id="1.10.510.10">
    <property type="entry name" value="Transferase(Phosphotransferase) domain 1"/>
    <property type="match status" value="1"/>
</dbReference>
<dbReference type="InterPro" id="IPR011009">
    <property type="entry name" value="Kinase-like_dom_sf"/>
</dbReference>
<evidence type="ECO:0000313" key="7">
    <source>
        <dbReference type="EMBL" id="GCE24192.1"/>
    </source>
</evidence>
<evidence type="ECO:0000256" key="3">
    <source>
        <dbReference type="ARBA" id="ARBA00022777"/>
    </source>
</evidence>
<reference evidence="8" key="1">
    <citation type="submission" date="2018-12" db="EMBL/GenBank/DDBJ databases">
        <title>Tengunoibacter tsumagoiensis gen. nov., sp. nov., Dictyobacter kobayashii sp. nov., D. alpinus sp. nov., and D. joshuensis sp. nov. and description of Dictyobacteraceae fam. nov. within the order Ktedonobacterales isolated from Tengu-no-mugimeshi.</title>
        <authorList>
            <person name="Wang C.M."/>
            <person name="Zheng Y."/>
            <person name="Sakai Y."/>
            <person name="Toyoda A."/>
            <person name="Minakuchi Y."/>
            <person name="Abe K."/>
            <person name="Yokota A."/>
            <person name="Yabe S."/>
        </authorList>
    </citation>
    <scope>NUCLEOTIDE SEQUENCE [LARGE SCALE GENOMIC DNA]</scope>
    <source>
        <strain evidence="8">Uno11</strain>
    </source>
</reference>
<dbReference type="PANTHER" id="PTHR43289">
    <property type="entry name" value="MITOGEN-ACTIVATED PROTEIN KINASE KINASE KINASE 20-RELATED"/>
    <property type="match status" value="1"/>
</dbReference>
<dbReference type="SUPFAM" id="SSF56112">
    <property type="entry name" value="Protein kinase-like (PK-like)"/>
    <property type="match status" value="1"/>
</dbReference>